<name>A0A0F9QQE0_9ZZZZ</name>
<dbReference type="SUPFAM" id="SSF109604">
    <property type="entry name" value="HD-domain/PDEase-like"/>
    <property type="match status" value="1"/>
</dbReference>
<comment type="caution">
    <text evidence="1">The sequence shown here is derived from an EMBL/GenBank/DDBJ whole genome shotgun (WGS) entry which is preliminary data.</text>
</comment>
<dbReference type="EMBL" id="LAZR01003722">
    <property type="protein sequence ID" value="KKN15346.1"/>
    <property type="molecule type" value="Genomic_DNA"/>
</dbReference>
<sequence>MSEWIPTYTGRKFYPLDPRIEDIYIDDIAQALSLKCRFGGHCRTFYSVAQHSDLVSRKCRKEYALRGLMHDTAEAYLPDISAPLKRDRIIRPLLEIEESLIRLIFKKFHLKYPLPKNIDEADKRLCMSEGRDLMYDISEWKLGKIYKPYQMKIKPVGPELAKKMFMARFRELTKNSWSK</sequence>
<protein>
    <recommendedName>
        <fullName evidence="2">Phosphohydrolase</fullName>
    </recommendedName>
</protein>
<organism evidence="1">
    <name type="scientific">marine sediment metagenome</name>
    <dbReference type="NCBI Taxonomy" id="412755"/>
    <lineage>
        <taxon>unclassified sequences</taxon>
        <taxon>metagenomes</taxon>
        <taxon>ecological metagenomes</taxon>
    </lineage>
</organism>
<reference evidence="1" key="1">
    <citation type="journal article" date="2015" name="Nature">
        <title>Complex archaea that bridge the gap between prokaryotes and eukaryotes.</title>
        <authorList>
            <person name="Spang A."/>
            <person name="Saw J.H."/>
            <person name="Jorgensen S.L."/>
            <person name="Zaremba-Niedzwiedzka K."/>
            <person name="Martijn J."/>
            <person name="Lind A.E."/>
            <person name="van Eijk R."/>
            <person name="Schleper C."/>
            <person name="Guy L."/>
            <person name="Ettema T.J."/>
        </authorList>
    </citation>
    <scope>NUCLEOTIDE SEQUENCE</scope>
</reference>
<evidence type="ECO:0000313" key="1">
    <source>
        <dbReference type="EMBL" id="KKN15346.1"/>
    </source>
</evidence>
<evidence type="ECO:0008006" key="2">
    <source>
        <dbReference type="Google" id="ProtNLM"/>
    </source>
</evidence>
<dbReference type="AlphaFoldDB" id="A0A0F9QQE0"/>
<accession>A0A0F9QQE0</accession>
<gene>
    <name evidence="1" type="ORF">LCGC14_0987070</name>
</gene>
<dbReference type="Gene3D" id="1.10.3210.10">
    <property type="entry name" value="Hypothetical protein af1432"/>
    <property type="match status" value="1"/>
</dbReference>
<proteinExistence type="predicted"/>